<dbReference type="InterPro" id="IPR014756">
    <property type="entry name" value="Ig_E-set"/>
</dbReference>
<evidence type="ECO:0000259" key="5">
    <source>
        <dbReference type="PROSITE" id="PS50119"/>
    </source>
</evidence>
<evidence type="ECO:0000256" key="4">
    <source>
        <dbReference type="SAM" id="Coils"/>
    </source>
</evidence>
<dbReference type="InterPro" id="IPR001298">
    <property type="entry name" value="Filamin/ABP280_rpt"/>
</dbReference>
<feature type="coiled-coil region" evidence="4">
    <location>
        <begin position="169"/>
        <end position="218"/>
    </location>
</feature>
<dbReference type="InterPro" id="IPR017868">
    <property type="entry name" value="Filamin/ABP280_repeat-like"/>
</dbReference>
<dbReference type="EMBL" id="JAJSOF020000015">
    <property type="protein sequence ID" value="KAJ4441301.1"/>
    <property type="molecule type" value="Genomic_DNA"/>
</dbReference>
<keyword evidence="2" id="KW-0479">Metal-binding</keyword>
<feature type="domain" description="B box-type" evidence="5">
    <location>
        <begin position="99"/>
        <end position="135"/>
    </location>
</feature>
<feature type="repeat" description="Filamin" evidence="3">
    <location>
        <begin position="361"/>
        <end position="407"/>
    </location>
</feature>
<comment type="caution">
    <text evidence="6">The sequence shown here is derived from an EMBL/GenBank/DDBJ whole genome shotgun (WGS) entry which is preliminary data.</text>
</comment>
<dbReference type="Pfam" id="PF00643">
    <property type="entry name" value="zf-B_box"/>
    <property type="match status" value="1"/>
</dbReference>
<keyword evidence="1" id="KW-0677">Repeat</keyword>
<dbReference type="Gene3D" id="3.30.160.60">
    <property type="entry name" value="Classic Zinc Finger"/>
    <property type="match status" value="1"/>
</dbReference>
<accession>A0ABQ8T5M1</accession>
<evidence type="ECO:0000313" key="6">
    <source>
        <dbReference type="EMBL" id="KAJ4441301.1"/>
    </source>
</evidence>
<dbReference type="PROSITE" id="PS50119">
    <property type="entry name" value="ZF_BBOX"/>
    <property type="match status" value="1"/>
</dbReference>
<keyword evidence="7" id="KW-1185">Reference proteome</keyword>
<dbReference type="Gene3D" id="2.60.40.10">
    <property type="entry name" value="Immunoglobulins"/>
    <property type="match status" value="1"/>
</dbReference>
<reference evidence="6 7" key="1">
    <citation type="journal article" date="2022" name="Allergy">
        <title>Genome assembly and annotation of Periplaneta americana reveal a comprehensive cockroach allergen profile.</title>
        <authorList>
            <person name="Wang L."/>
            <person name="Xiong Q."/>
            <person name="Saelim N."/>
            <person name="Wang L."/>
            <person name="Nong W."/>
            <person name="Wan A.T."/>
            <person name="Shi M."/>
            <person name="Liu X."/>
            <person name="Cao Q."/>
            <person name="Hui J.H.L."/>
            <person name="Sookrung N."/>
            <person name="Leung T.F."/>
            <person name="Tungtrongchitr A."/>
            <person name="Tsui S.K.W."/>
        </authorList>
    </citation>
    <scope>NUCLEOTIDE SEQUENCE [LARGE SCALE GENOMIC DNA]</scope>
    <source>
        <strain evidence="6">PWHHKU_190912</strain>
    </source>
</reference>
<name>A0ABQ8T5M1_PERAM</name>
<dbReference type="SUPFAM" id="SSF57845">
    <property type="entry name" value="B-box zinc-binding domain"/>
    <property type="match status" value="1"/>
</dbReference>
<proteinExistence type="predicted"/>
<dbReference type="PANTHER" id="PTHR25462">
    <property type="entry name" value="BONUS, ISOFORM C-RELATED"/>
    <property type="match status" value="1"/>
</dbReference>
<sequence>MSPGSSTESYPAFAHIGLRENPEKNLNQVIFLDRKSNPGHLVSRRDALTVTPQASSRCTDCLLSLCTFCSEAHQRQRVTAGHEVLALHEARQRGITRVRRQAMCPAHPELELQLFCAPCGQVACRECCLLDHRGHACDTATRAAQVYTRSIRDSLERARPMAEEAVVSLDRLRRLSKKIEVRCSEVQEEVDRFIDSYISALEDHRRALQLQVQEAHEAKLHTVHTQQLELERHAEDTRCAVSFAEDLLAEGSDIELLSLVVPVLRRLEWCCTAIGSGGASNLLEPRVSECLQFLPNESAGKVKDYTLFGVITTQTISHEHCSLDIDSLMDVRQNQKAATVLVTRDTDEQPLCHGGEKVTAEVWYRDASRRKIPIQVTDRQDGTYLISFVPDTSGNLSLSVSVQGKPIKICLCDRAVHSTCVYAPCVHIREHSTVAASVPAVEAKMPHVAAEEKCQVAIEAVVTAIQAILAADIGHAVGTSSRTRSAVAPTPRFTSSLYNEMLGSALYSTFS</sequence>
<dbReference type="InterPro" id="IPR000315">
    <property type="entry name" value="Znf_B-box"/>
</dbReference>
<evidence type="ECO:0000256" key="3">
    <source>
        <dbReference type="PROSITE-ProRule" id="PRU00087"/>
    </source>
</evidence>
<dbReference type="PANTHER" id="PTHR25462:SF291">
    <property type="entry name" value="E3 UBIQUITIN-PROTEIN LIGASE TRIM45"/>
    <property type="match status" value="1"/>
</dbReference>
<protein>
    <recommendedName>
        <fullName evidence="5">B box-type domain-containing protein</fullName>
    </recommendedName>
</protein>
<evidence type="ECO:0000256" key="1">
    <source>
        <dbReference type="ARBA" id="ARBA00022737"/>
    </source>
</evidence>
<dbReference type="Proteomes" id="UP001148838">
    <property type="component" value="Unassembled WGS sequence"/>
</dbReference>
<evidence type="ECO:0000313" key="7">
    <source>
        <dbReference type="Proteomes" id="UP001148838"/>
    </source>
</evidence>
<keyword evidence="4" id="KW-0175">Coiled coil</keyword>
<keyword evidence="2" id="KW-0863">Zinc-finger</keyword>
<dbReference type="SMART" id="SM00557">
    <property type="entry name" value="IG_FLMN"/>
    <property type="match status" value="1"/>
</dbReference>
<evidence type="ECO:0000256" key="2">
    <source>
        <dbReference type="PROSITE-ProRule" id="PRU00024"/>
    </source>
</evidence>
<keyword evidence="2" id="KW-0862">Zinc</keyword>
<dbReference type="InterPro" id="IPR047153">
    <property type="entry name" value="TRIM45/56/19-like"/>
</dbReference>
<dbReference type="InterPro" id="IPR013783">
    <property type="entry name" value="Ig-like_fold"/>
</dbReference>
<dbReference type="PROSITE" id="PS50194">
    <property type="entry name" value="FILAMIN_REPEAT"/>
    <property type="match status" value="1"/>
</dbReference>
<gene>
    <name evidence="6" type="ORF">ANN_11155</name>
</gene>
<dbReference type="SUPFAM" id="SSF81296">
    <property type="entry name" value="E set domains"/>
    <property type="match status" value="1"/>
</dbReference>
<dbReference type="Pfam" id="PF00630">
    <property type="entry name" value="Filamin"/>
    <property type="match status" value="1"/>
</dbReference>
<organism evidence="6 7">
    <name type="scientific">Periplaneta americana</name>
    <name type="common">American cockroach</name>
    <name type="synonym">Blatta americana</name>
    <dbReference type="NCBI Taxonomy" id="6978"/>
    <lineage>
        <taxon>Eukaryota</taxon>
        <taxon>Metazoa</taxon>
        <taxon>Ecdysozoa</taxon>
        <taxon>Arthropoda</taxon>
        <taxon>Hexapoda</taxon>
        <taxon>Insecta</taxon>
        <taxon>Pterygota</taxon>
        <taxon>Neoptera</taxon>
        <taxon>Polyneoptera</taxon>
        <taxon>Dictyoptera</taxon>
        <taxon>Blattodea</taxon>
        <taxon>Blattoidea</taxon>
        <taxon>Blattidae</taxon>
        <taxon>Blattinae</taxon>
        <taxon>Periplaneta</taxon>
    </lineage>
</organism>